<keyword evidence="2" id="KW-1185">Reference proteome</keyword>
<evidence type="ECO:0000313" key="1">
    <source>
        <dbReference type="EMBL" id="CAK5101952.1"/>
    </source>
</evidence>
<reference evidence="1" key="1">
    <citation type="submission" date="2023-11" db="EMBL/GenBank/DDBJ databases">
        <authorList>
            <person name="Poullet M."/>
        </authorList>
    </citation>
    <scope>NUCLEOTIDE SEQUENCE</scope>
    <source>
        <strain evidence="1">E1834</strain>
    </source>
</reference>
<proteinExistence type="predicted"/>
<organism evidence="1 2">
    <name type="scientific">Meloidogyne enterolobii</name>
    <name type="common">Root-knot nematode worm</name>
    <name type="synonym">Meloidogyne mayaguensis</name>
    <dbReference type="NCBI Taxonomy" id="390850"/>
    <lineage>
        <taxon>Eukaryota</taxon>
        <taxon>Metazoa</taxon>
        <taxon>Ecdysozoa</taxon>
        <taxon>Nematoda</taxon>
        <taxon>Chromadorea</taxon>
        <taxon>Rhabditida</taxon>
        <taxon>Tylenchina</taxon>
        <taxon>Tylenchomorpha</taxon>
        <taxon>Tylenchoidea</taxon>
        <taxon>Meloidogynidae</taxon>
        <taxon>Meloidogyninae</taxon>
        <taxon>Meloidogyne</taxon>
    </lineage>
</organism>
<dbReference type="EMBL" id="CAVMJV010000111">
    <property type="protein sequence ID" value="CAK5101952.1"/>
    <property type="molecule type" value="Genomic_DNA"/>
</dbReference>
<gene>
    <name evidence="1" type="ORF">MENTE1834_LOCUS42412</name>
</gene>
<dbReference type="Proteomes" id="UP001497535">
    <property type="component" value="Unassembled WGS sequence"/>
</dbReference>
<sequence length="177" mass="20912">MSSLKVAVRVRPFDSREIQLSSKCVIDMLDQTTFITSSSNQTYSFEFDYSYSSFDKTSVNYASQEMIYDDIGSEMLDHAFDGYNVCIFAYGQTGSGKSYTMMGKMDDLEEMGMIPRLCREIFSRISENRENPQLEYNIEVKQCFLFKWGCERFFWVFLRLPRCWVILSFLRVFFDFK</sequence>
<protein>
    <submittedName>
        <fullName evidence="1">Uncharacterized protein</fullName>
    </submittedName>
</protein>
<accession>A0ACB1AVC1</accession>
<evidence type="ECO:0000313" key="2">
    <source>
        <dbReference type="Proteomes" id="UP001497535"/>
    </source>
</evidence>
<comment type="caution">
    <text evidence="1">The sequence shown here is derived from an EMBL/GenBank/DDBJ whole genome shotgun (WGS) entry which is preliminary data.</text>
</comment>
<name>A0ACB1AVC1_MELEN</name>